<dbReference type="AlphaFoldDB" id="A0A1C2FX41"/>
<name>A0A1C2FX41_9GAMM</name>
<dbReference type="CDD" id="cd07245">
    <property type="entry name" value="VOC_like"/>
    <property type="match status" value="1"/>
</dbReference>
<dbReference type="InterPro" id="IPR029068">
    <property type="entry name" value="Glyas_Bleomycin-R_OHBP_Dase"/>
</dbReference>
<dbReference type="Pfam" id="PF00903">
    <property type="entry name" value="Glyoxalase"/>
    <property type="match status" value="1"/>
</dbReference>
<gene>
    <name evidence="1" type="ORF">C4900_01355</name>
</gene>
<sequence length="136" mass="14516">MPPIRAIIHASLRVQELPRALAFYCDVLGLEIVTRPDLGYPGVWLTLPSGQQIHLLAVGAEPAAGALRQPGRDRHLALAVSDLPGLARRLAAAGVPVVPSRSGRQALFCRDPDGNALEFLASEDPPSLDARETDAR</sequence>
<dbReference type="Gene3D" id="3.10.180.10">
    <property type="entry name" value="2,3-Dihydroxybiphenyl 1,2-Dioxygenase, domain 1"/>
    <property type="match status" value="1"/>
</dbReference>
<evidence type="ECO:0000313" key="1">
    <source>
        <dbReference type="EMBL" id="RCN58471.1"/>
    </source>
</evidence>
<keyword evidence="2" id="KW-1185">Reference proteome</keyword>
<dbReference type="STRING" id="163359.A9R16_05525"/>
<dbReference type="PROSITE" id="PS51819">
    <property type="entry name" value="VOC"/>
    <property type="match status" value="1"/>
</dbReference>
<accession>A0A1C2FX41</accession>
<protein>
    <submittedName>
        <fullName evidence="1">Glyoxalase</fullName>
    </submittedName>
</protein>
<dbReference type="EMBL" id="PSYR01000001">
    <property type="protein sequence ID" value="RCN58471.1"/>
    <property type="molecule type" value="Genomic_DNA"/>
</dbReference>
<proteinExistence type="predicted"/>
<dbReference type="Proteomes" id="UP000253250">
    <property type="component" value="Unassembled WGS sequence"/>
</dbReference>
<dbReference type="OrthoDB" id="9804944at2"/>
<dbReference type="PANTHER" id="PTHR21366:SF22">
    <property type="entry name" value="VOC DOMAIN-CONTAINING PROTEIN"/>
    <property type="match status" value="1"/>
</dbReference>
<dbReference type="InterPro" id="IPR037523">
    <property type="entry name" value="VOC_core"/>
</dbReference>
<comment type="caution">
    <text evidence="1">The sequence shown here is derived from an EMBL/GenBank/DDBJ whole genome shotgun (WGS) entry which is preliminary data.</text>
</comment>
<dbReference type="InterPro" id="IPR004360">
    <property type="entry name" value="Glyas_Fos-R_dOase_dom"/>
</dbReference>
<dbReference type="InterPro" id="IPR050383">
    <property type="entry name" value="GlyoxalaseI/FosfomycinResist"/>
</dbReference>
<reference evidence="1 2" key="1">
    <citation type="submission" date="2018-02" db="EMBL/GenBank/DDBJ databases">
        <title>Insights into the biology of acidophilic members of the Acidiferrobacteraceae family derived from comparative genomic analyses.</title>
        <authorList>
            <person name="Issotta F."/>
            <person name="Thyssen C."/>
            <person name="Mena C."/>
            <person name="Moya A."/>
            <person name="Bellenberg S."/>
            <person name="Sproer C."/>
            <person name="Covarrubias P.C."/>
            <person name="Sand W."/>
            <person name="Quatrini R."/>
            <person name="Vera M."/>
        </authorList>
    </citation>
    <scope>NUCLEOTIDE SEQUENCE [LARGE SCALE GENOMIC DNA]</scope>
    <source>
        <strain evidence="2">m-1</strain>
    </source>
</reference>
<dbReference type="SUPFAM" id="SSF54593">
    <property type="entry name" value="Glyoxalase/Bleomycin resistance protein/Dihydroxybiphenyl dioxygenase"/>
    <property type="match status" value="1"/>
</dbReference>
<evidence type="ECO:0000313" key="2">
    <source>
        <dbReference type="Proteomes" id="UP000253250"/>
    </source>
</evidence>
<dbReference type="PANTHER" id="PTHR21366">
    <property type="entry name" value="GLYOXALASE FAMILY PROTEIN"/>
    <property type="match status" value="1"/>
</dbReference>
<organism evidence="1 2">
    <name type="scientific">Acidiferrobacter thiooxydans</name>
    <dbReference type="NCBI Taxonomy" id="163359"/>
    <lineage>
        <taxon>Bacteria</taxon>
        <taxon>Pseudomonadati</taxon>
        <taxon>Pseudomonadota</taxon>
        <taxon>Gammaproteobacteria</taxon>
        <taxon>Acidiferrobacterales</taxon>
        <taxon>Acidiferrobacteraceae</taxon>
        <taxon>Acidiferrobacter</taxon>
    </lineage>
</organism>